<dbReference type="Proteomes" id="UP000053424">
    <property type="component" value="Unassembled WGS sequence"/>
</dbReference>
<evidence type="ECO:0000313" key="2">
    <source>
        <dbReference type="Proteomes" id="UP000053424"/>
    </source>
</evidence>
<dbReference type="EMBL" id="KN831768">
    <property type="protein sequence ID" value="KIM48519.1"/>
    <property type="molecule type" value="Genomic_DNA"/>
</dbReference>
<gene>
    <name evidence="1" type="ORF">M413DRAFT_59783</name>
</gene>
<proteinExistence type="predicted"/>
<dbReference type="OrthoDB" id="2998325at2759"/>
<accession>A0A0C3CWJ8</accession>
<name>A0A0C3CWJ8_HEBCY</name>
<reference evidence="2" key="2">
    <citation type="submission" date="2015-01" db="EMBL/GenBank/DDBJ databases">
        <title>Evolutionary Origins and Diversification of the Mycorrhizal Mutualists.</title>
        <authorList>
            <consortium name="DOE Joint Genome Institute"/>
            <consortium name="Mycorrhizal Genomics Consortium"/>
            <person name="Kohler A."/>
            <person name="Kuo A."/>
            <person name="Nagy L.G."/>
            <person name="Floudas D."/>
            <person name="Copeland A."/>
            <person name="Barry K.W."/>
            <person name="Cichocki N."/>
            <person name="Veneault-Fourrey C."/>
            <person name="LaButti K."/>
            <person name="Lindquist E.A."/>
            <person name="Lipzen A."/>
            <person name="Lundell T."/>
            <person name="Morin E."/>
            <person name="Murat C."/>
            <person name="Riley R."/>
            <person name="Ohm R."/>
            <person name="Sun H."/>
            <person name="Tunlid A."/>
            <person name="Henrissat B."/>
            <person name="Grigoriev I.V."/>
            <person name="Hibbett D.S."/>
            <person name="Martin F."/>
        </authorList>
    </citation>
    <scope>NUCLEOTIDE SEQUENCE [LARGE SCALE GENOMIC DNA]</scope>
    <source>
        <strain evidence="2">h7</strain>
    </source>
</reference>
<organism evidence="1 2">
    <name type="scientific">Hebeloma cylindrosporum</name>
    <dbReference type="NCBI Taxonomy" id="76867"/>
    <lineage>
        <taxon>Eukaryota</taxon>
        <taxon>Fungi</taxon>
        <taxon>Dikarya</taxon>
        <taxon>Basidiomycota</taxon>
        <taxon>Agaricomycotina</taxon>
        <taxon>Agaricomycetes</taxon>
        <taxon>Agaricomycetidae</taxon>
        <taxon>Agaricales</taxon>
        <taxon>Agaricineae</taxon>
        <taxon>Hymenogastraceae</taxon>
        <taxon>Hebeloma</taxon>
    </lineage>
</organism>
<protein>
    <submittedName>
        <fullName evidence="1">Uncharacterized protein</fullName>
    </submittedName>
</protein>
<dbReference type="HOGENOM" id="CLU_155349_1_0_1"/>
<evidence type="ECO:0000313" key="1">
    <source>
        <dbReference type="EMBL" id="KIM48519.1"/>
    </source>
</evidence>
<reference evidence="1 2" key="1">
    <citation type="submission" date="2014-04" db="EMBL/GenBank/DDBJ databases">
        <authorList>
            <consortium name="DOE Joint Genome Institute"/>
            <person name="Kuo A."/>
            <person name="Gay G."/>
            <person name="Dore J."/>
            <person name="Kohler A."/>
            <person name="Nagy L.G."/>
            <person name="Floudas D."/>
            <person name="Copeland A."/>
            <person name="Barry K.W."/>
            <person name="Cichocki N."/>
            <person name="Veneault-Fourrey C."/>
            <person name="LaButti K."/>
            <person name="Lindquist E.A."/>
            <person name="Lipzen A."/>
            <person name="Lundell T."/>
            <person name="Morin E."/>
            <person name="Murat C."/>
            <person name="Sun H."/>
            <person name="Tunlid A."/>
            <person name="Henrissat B."/>
            <person name="Grigoriev I.V."/>
            <person name="Hibbett D.S."/>
            <person name="Martin F."/>
            <person name="Nordberg H.P."/>
            <person name="Cantor M.N."/>
            <person name="Hua S.X."/>
        </authorList>
    </citation>
    <scope>NUCLEOTIDE SEQUENCE [LARGE SCALE GENOMIC DNA]</scope>
    <source>
        <strain evidence="2">h7</strain>
    </source>
</reference>
<keyword evidence="2" id="KW-1185">Reference proteome</keyword>
<sequence length="143" mass="15949">MHIAQGFVRRIGTSGGGAKFLATFTVNDTHFTLGGIFVSGVPHFSCRNAKLKYDSLAQLTSTRLVEGSIGPNNLALRFLNGPTIEGILESPYDPPSRVRCSSKEACCNTRHALTGLHNKKVKIRWEIREARLVEFERNSRDYR</sequence>
<dbReference type="AlphaFoldDB" id="A0A0C3CWJ8"/>